<evidence type="ECO:0000256" key="1">
    <source>
        <dbReference type="SAM" id="MobiDB-lite"/>
    </source>
</evidence>
<protein>
    <submittedName>
        <fullName evidence="2">Uncharacterized protein</fullName>
    </submittedName>
</protein>
<dbReference type="AlphaFoldDB" id="A0A5K7ZB30"/>
<sequence length="114" mass="12861">MRPQVTLWWDSKNEKRVRSVIVMQDEPPIIIVDDRKLTPISRIARGAPASRKRSDETSVPFGVVDRVTISKAAREKYRESQSTPAEGLPAPQRSYPEQKTITYDAAANLPKKGE</sequence>
<organism evidence="2 3">
    <name type="scientific">Desulfosarcina widdelii</name>
    <dbReference type="NCBI Taxonomy" id="947919"/>
    <lineage>
        <taxon>Bacteria</taxon>
        <taxon>Pseudomonadati</taxon>
        <taxon>Thermodesulfobacteriota</taxon>
        <taxon>Desulfobacteria</taxon>
        <taxon>Desulfobacterales</taxon>
        <taxon>Desulfosarcinaceae</taxon>
        <taxon>Desulfosarcina</taxon>
    </lineage>
</organism>
<proteinExistence type="predicted"/>
<name>A0A5K7ZB30_9BACT</name>
<feature type="region of interest" description="Disordered" evidence="1">
    <location>
        <begin position="74"/>
        <end position="114"/>
    </location>
</feature>
<keyword evidence="3" id="KW-1185">Reference proteome</keyword>
<gene>
    <name evidence="2" type="ORF">DSCW_54070</name>
</gene>
<evidence type="ECO:0000313" key="2">
    <source>
        <dbReference type="EMBL" id="BBO77990.1"/>
    </source>
</evidence>
<accession>A0A5K7ZB30</accession>
<dbReference type="EMBL" id="AP021875">
    <property type="protein sequence ID" value="BBO77990.1"/>
    <property type="molecule type" value="Genomic_DNA"/>
</dbReference>
<evidence type="ECO:0000313" key="3">
    <source>
        <dbReference type="Proteomes" id="UP000427769"/>
    </source>
</evidence>
<dbReference type="Proteomes" id="UP000427769">
    <property type="component" value="Chromosome"/>
</dbReference>
<reference evidence="2 3" key="1">
    <citation type="submission" date="2019-11" db="EMBL/GenBank/DDBJ databases">
        <title>Comparative genomics of hydrocarbon-degrading Desulfosarcina strains.</title>
        <authorList>
            <person name="Watanabe M."/>
            <person name="Kojima H."/>
            <person name="Fukui M."/>
        </authorList>
    </citation>
    <scope>NUCLEOTIDE SEQUENCE [LARGE SCALE GENOMIC DNA]</scope>
    <source>
        <strain evidence="2 3">PP31</strain>
    </source>
</reference>
<dbReference type="KEGG" id="dwd:DSCW_54070"/>